<dbReference type="InterPro" id="IPR011059">
    <property type="entry name" value="Metal-dep_hydrolase_composite"/>
</dbReference>
<feature type="non-terminal residue" evidence="2">
    <location>
        <position position="279"/>
    </location>
</feature>
<dbReference type="InterPro" id="IPR013108">
    <property type="entry name" value="Amidohydro_3"/>
</dbReference>
<dbReference type="PANTHER" id="PTHR11647:SF1">
    <property type="entry name" value="COLLAPSIN RESPONSE MEDIATOR PROTEIN"/>
    <property type="match status" value="1"/>
</dbReference>
<dbReference type="InterPro" id="IPR032466">
    <property type="entry name" value="Metal_Hydrolase"/>
</dbReference>
<dbReference type="Gene3D" id="3.20.20.140">
    <property type="entry name" value="Metal-dependent hydrolases"/>
    <property type="match status" value="1"/>
</dbReference>
<gene>
    <name evidence="2" type="ORF">METZ01_LOCUS241362</name>
</gene>
<accession>A0A382HMI4</accession>
<sequence length="279" mass="29611">MIAKQSEIVLSLLRCLLLVFLGISNVSQLVAQDRTILIRNGRVMDGSGNPWFTADVLIRGGQIEAVGNLEDAAADEVIDATGLYVTPGFIDTHSHSGPGLATPGLSHGEPLLAMGLTTVFVNPDGGGPTDISQQGTSLVEDGLGVNVAQMVPHGSLRRSVMGEEEREATPAELERMKRMVVAGMEEGAWGLSSGTYYVPGNYAPPEELEELAKEVAPYGGVYQSHHRDESTYSVGLIASVEEVINVGRVAGIPTILTHVKALGPEVWGYGPAIVQRVEQ</sequence>
<evidence type="ECO:0000259" key="1">
    <source>
        <dbReference type="Pfam" id="PF07969"/>
    </source>
</evidence>
<dbReference type="Pfam" id="PF07969">
    <property type="entry name" value="Amidohydro_3"/>
    <property type="match status" value="1"/>
</dbReference>
<feature type="domain" description="Amidohydrolase 3" evidence="1">
    <location>
        <begin position="76"/>
        <end position="213"/>
    </location>
</feature>
<dbReference type="GO" id="GO:0016810">
    <property type="term" value="F:hydrolase activity, acting on carbon-nitrogen (but not peptide) bonds"/>
    <property type="evidence" value="ECO:0007669"/>
    <property type="project" value="InterPro"/>
</dbReference>
<dbReference type="SUPFAM" id="SSF51338">
    <property type="entry name" value="Composite domain of metallo-dependent hydrolases"/>
    <property type="match status" value="1"/>
</dbReference>
<name>A0A382HMI4_9ZZZZ</name>
<reference evidence="2" key="1">
    <citation type="submission" date="2018-05" db="EMBL/GenBank/DDBJ databases">
        <authorList>
            <person name="Lanie J.A."/>
            <person name="Ng W.-L."/>
            <person name="Kazmierczak K.M."/>
            <person name="Andrzejewski T.M."/>
            <person name="Davidsen T.M."/>
            <person name="Wayne K.J."/>
            <person name="Tettelin H."/>
            <person name="Glass J.I."/>
            <person name="Rusch D."/>
            <person name="Podicherti R."/>
            <person name="Tsui H.-C.T."/>
            <person name="Winkler M.E."/>
        </authorList>
    </citation>
    <scope>NUCLEOTIDE SEQUENCE</scope>
</reference>
<dbReference type="InterPro" id="IPR050378">
    <property type="entry name" value="Metallo-dep_Hydrolases_sf"/>
</dbReference>
<dbReference type="Gene3D" id="2.30.40.10">
    <property type="entry name" value="Urease, subunit C, domain 1"/>
    <property type="match status" value="1"/>
</dbReference>
<organism evidence="2">
    <name type="scientific">marine metagenome</name>
    <dbReference type="NCBI Taxonomy" id="408172"/>
    <lineage>
        <taxon>unclassified sequences</taxon>
        <taxon>metagenomes</taxon>
        <taxon>ecological metagenomes</taxon>
    </lineage>
</organism>
<dbReference type="PANTHER" id="PTHR11647">
    <property type="entry name" value="HYDRANTOINASE/DIHYDROPYRIMIDINASE FAMILY MEMBER"/>
    <property type="match status" value="1"/>
</dbReference>
<evidence type="ECO:0000313" key="2">
    <source>
        <dbReference type="EMBL" id="SVB88508.1"/>
    </source>
</evidence>
<protein>
    <recommendedName>
        <fullName evidence="1">Amidohydrolase 3 domain-containing protein</fullName>
    </recommendedName>
</protein>
<dbReference type="EMBL" id="UINC01062164">
    <property type="protein sequence ID" value="SVB88508.1"/>
    <property type="molecule type" value="Genomic_DNA"/>
</dbReference>
<dbReference type="AlphaFoldDB" id="A0A382HMI4"/>
<proteinExistence type="predicted"/>
<dbReference type="SUPFAM" id="SSF51556">
    <property type="entry name" value="Metallo-dependent hydrolases"/>
    <property type="match status" value="1"/>
</dbReference>